<dbReference type="PROSITE" id="PS51462">
    <property type="entry name" value="NUDIX"/>
    <property type="match status" value="1"/>
</dbReference>
<evidence type="ECO:0000256" key="3">
    <source>
        <dbReference type="ARBA" id="ARBA00022801"/>
    </source>
</evidence>
<dbReference type="InterPro" id="IPR020476">
    <property type="entry name" value="Nudix_hydrolase"/>
</dbReference>
<dbReference type="PRINTS" id="PR00502">
    <property type="entry name" value="NUDIXFAMILY"/>
</dbReference>
<dbReference type="InterPro" id="IPR000086">
    <property type="entry name" value="NUDIX_hydrolase_dom"/>
</dbReference>
<dbReference type="Proteomes" id="UP000198243">
    <property type="component" value="Chromosome I"/>
</dbReference>
<accession>A0A1C4UW66</accession>
<evidence type="ECO:0000256" key="2">
    <source>
        <dbReference type="ARBA" id="ARBA00005582"/>
    </source>
</evidence>
<evidence type="ECO:0000256" key="1">
    <source>
        <dbReference type="ARBA" id="ARBA00001946"/>
    </source>
</evidence>
<gene>
    <name evidence="7" type="ORF">GA0070607_1204</name>
</gene>
<reference evidence="8" key="1">
    <citation type="submission" date="2016-06" db="EMBL/GenBank/DDBJ databases">
        <authorList>
            <person name="Varghese N."/>
            <person name="Submissions Spin"/>
        </authorList>
    </citation>
    <scope>NUCLEOTIDE SEQUENCE [LARGE SCALE GENOMIC DNA]</scope>
    <source>
        <strain evidence="8">DSM 44875</strain>
    </source>
</reference>
<sequence>MTVYTPRRAARVLLVDAAGRVLLFDGSDPARPGHRYWFTPGGGLDPAESPAAGAARELAEETGLRLDPAELGEPVWSETTEFPFDGVWYRQQQVFFLVQVSSWEVDTAGFDDVEQRSIAGHRWWSPAELAATDERYYPAELPALLTTLLRPTAGVGRDEGSC</sequence>
<feature type="domain" description="Nudix hydrolase" evidence="6">
    <location>
        <begin position="5"/>
        <end position="146"/>
    </location>
</feature>
<protein>
    <submittedName>
        <fullName evidence="7">ADP-ribose pyrophosphatase YjhB, NUDIX family</fullName>
    </submittedName>
</protein>
<dbReference type="PROSITE" id="PS00893">
    <property type="entry name" value="NUDIX_BOX"/>
    <property type="match status" value="1"/>
</dbReference>
<keyword evidence="4" id="KW-0460">Magnesium</keyword>
<dbReference type="EMBL" id="LT607412">
    <property type="protein sequence ID" value="SCE75842.1"/>
    <property type="molecule type" value="Genomic_DNA"/>
</dbReference>
<comment type="cofactor">
    <cofactor evidence="1">
        <name>Mg(2+)</name>
        <dbReference type="ChEBI" id="CHEBI:18420"/>
    </cofactor>
</comment>
<evidence type="ECO:0000256" key="4">
    <source>
        <dbReference type="ARBA" id="ARBA00022842"/>
    </source>
</evidence>
<comment type="similarity">
    <text evidence="2 5">Belongs to the Nudix hydrolase family.</text>
</comment>
<dbReference type="GO" id="GO:0016787">
    <property type="term" value="F:hydrolase activity"/>
    <property type="evidence" value="ECO:0007669"/>
    <property type="project" value="UniProtKB-KW"/>
</dbReference>
<dbReference type="RefSeq" id="WP_089017271.1">
    <property type="nucleotide sequence ID" value="NZ_LT607412.1"/>
</dbReference>
<dbReference type="PANTHER" id="PTHR43046">
    <property type="entry name" value="GDP-MANNOSE MANNOSYL HYDROLASE"/>
    <property type="match status" value="1"/>
</dbReference>
<dbReference type="Pfam" id="PF00293">
    <property type="entry name" value="NUDIX"/>
    <property type="match status" value="1"/>
</dbReference>
<dbReference type="Gene3D" id="3.90.79.10">
    <property type="entry name" value="Nucleoside Triphosphate Pyrophosphohydrolase"/>
    <property type="match status" value="1"/>
</dbReference>
<keyword evidence="3 5" id="KW-0378">Hydrolase</keyword>
<evidence type="ECO:0000259" key="6">
    <source>
        <dbReference type="PROSITE" id="PS51462"/>
    </source>
</evidence>
<dbReference type="InterPro" id="IPR015797">
    <property type="entry name" value="NUDIX_hydrolase-like_dom_sf"/>
</dbReference>
<organism evidence="7 8">
    <name type="scientific">Micromonospora coriariae</name>
    <dbReference type="NCBI Taxonomy" id="285665"/>
    <lineage>
        <taxon>Bacteria</taxon>
        <taxon>Bacillati</taxon>
        <taxon>Actinomycetota</taxon>
        <taxon>Actinomycetes</taxon>
        <taxon>Micromonosporales</taxon>
        <taxon>Micromonosporaceae</taxon>
        <taxon>Micromonospora</taxon>
    </lineage>
</organism>
<name>A0A1C4UW66_9ACTN</name>
<keyword evidence="8" id="KW-1185">Reference proteome</keyword>
<dbReference type="PANTHER" id="PTHR43046:SF12">
    <property type="entry name" value="GDP-MANNOSE MANNOSYL HYDROLASE"/>
    <property type="match status" value="1"/>
</dbReference>
<dbReference type="InterPro" id="IPR020084">
    <property type="entry name" value="NUDIX_hydrolase_CS"/>
</dbReference>
<proteinExistence type="inferred from homology"/>
<evidence type="ECO:0000313" key="7">
    <source>
        <dbReference type="EMBL" id="SCE75842.1"/>
    </source>
</evidence>
<evidence type="ECO:0000313" key="8">
    <source>
        <dbReference type="Proteomes" id="UP000198243"/>
    </source>
</evidence>
<dbReference type="AlphaFoldDB" id="A0A1C4UW66"/>
<dbReference type="CDD" id="cd04685">
    <property type="entry name" value="NUDIX_Hydrolase"/>
    <property type="match status" value="1"/>
</dbReference>
<dbReference type="OrthoDB" id="9804442at2"/>
<evidence type="ECO:0000256" key="5">
    <source>
        <dbReference type="RuleBase" id="RU003476"/>
    </source>
</evidence>
<dbReference type="SUPFAM" id="SSF55811">
    <property type="entry name" value="Nudix"/>
    <property type="match status" value="1"/>
</dbReference>